<evidence type="ECO:0000256" key="2">
    <source>
        <dbReference type="ARBA" id="ARBA00006574"/>
    </source>
</evidence>
<dbReference type="GO" id="GO:0006952">
    <property type="term" value="P:defense response"/>
    <property type="evidence" value="ECO:0007669"/>
    <property type="project" value="UniProtKB-KW"/>
</dbReference>
<evidence type="ECO:0000256" key="1">
    <source>
        <dbReference type="ARBA" id="ARBA00004141"/>
    </source>
</evidence>
<reference evidence="9 10" key="1">
    <citation type="submission" date="2024-05" db="EMBL/GenBank/DDBJ databases">
        <title>Haplotype-resolved chromosome-level genome assembly of Huyou (Citrus changshanensis).</title>
        <authorList>
            <person name="Miao C."/>
            <person name="Chen W."/>
            <person name="Wu Y."/>
            <person name="Wang L."/>
            <person name="Zhao S."/>
            <person name="Grierson D."/>
            <person name="Xu C."/>
            <person name="Chen K."/>
        </authorList>
    </citation>
    <scope>NUCLEOTIDE SEQUENCE [LARGE SCALE GENOMIC DNA]</scope>
    <source>
        <strain evidence="9">01-14</strain>
        <tissue evidence="9">Leaf</tissue>
    </source>
</reference>
<dbReference type="Pfam" id="PF03094">
    <property type="entry name" value="Mlo"/>
    <property type="match status" value="1"/>
</dbReference>
<proteinExistence type="inferred from homology"/>
<dbReference type="AlphaFoldDB" id="A0AAP0MA37"/>
<keyword evidence="5" id="KW-1133">Transmembrane helix</keyword>
<sequence>MTQPLGNDGPQLDHRSLTVLKKNNQKPIFEALQKIKEGLSSYLLLTVIQGMIAKICISEELASKWLPGEKKERKAATKSSAHFESFFSSFTSHHGGSRPFLPNPQPPAIIVLPR</sequence>
<gene>
    <name evidence="9" type="ORF">WN944_015594</name>
</gene>
<dbReference type="EMBL" id="JBCGBO010000005">
    <property type="protein sequence ID" value="KAK9200397.1"/>
    <property type="molecule type" value="Genomic_DNA"/>
</dbReference>
<dbReference type="Proteomes" id="UP001428341">
    <property type="component" value="Unassembled WGS sequence"/>
</dbReference>
<organism evidence="9 10">
    <name type="scientific">Citrus x changshan-huyou</name>
    <dbReference type="NCBI Taxonomy" id="2935761"/>
    <lineage>
        <taxon>Eukaryota</taxon>
        <taxon>Viridiplantae</taxon>
        <taxon>Streptophyta</taxon>
        <taxon>Embryophyta</taxon>
        <taxon>Tracheophyta</taxon>
        <taxon>Spermatophyta</taxon>
        <taxon>Magnoliopsida</taxon>
        <taxon>eudicotyledons</taxon>
        <taxon>Gunneridae</taxon>
        <taxon>Pentapetalae</taxon>
        <taxon>rosids</taxon>
        <taxon>malvids</taxon>
        <taxon>Sapindales</taxon>
        <taxon>Rutaceae</taxon>
        <taxon>Aurantioideae</taxon>
        <taxon>Citrus</taxon>
    </lineage>
</organism>
<evidence type="ECO:0000256" key="8">
    <source>
        <dbReference type="SAM" id="MobiDB-lite"/>
    </source>
</evidence>
<dbReference type="InterPro" id="IPR004326">
    <property type="entry name" value="Mlo"/>
</dbReference>
<name>A0AAP0MA37_9ROSI</name>
<evidence type="ECO:0000256" key="6">
    <source>
        <dbReference type="ARBA" id="ARBA00023136"/>
    </source>
</evidence>
<evidence type="ECO:0000256" key="3">
    <source>
        <dbReference type="ARBA" id="ARBA00022692"/>
    </source>
</evidence>
<dbReference type="PANTHER" id="PTHR31942">
    <property type="entry name" value="MLO-LIKE PROTEIN 1"/>
    <property type="match status" value="1"/>
</dbReference>
<feature type="region of interest" description="Disordered" evidence="8">
    <location>
        <begin position="93"/>
        <end position="114"/>
    </location>
</feature>
<comment type="caution">
    <text evidence="9">The sequence shown here is derived from an EMBL/GenBank/DDBJ whole genome shotgun (WGS) entry which is preliminary data.</text>
</comment>
<keyword evidence="4" id="KW-0611">Plant defense</keyword>
<evidence type="ECO:0000313" key="9">
    <source>
        <dbReference type="EMBL" id="KAK9200397.1"/>
    </source>
</evidence>
<keyword evidence="3" id="KW-0812">Transmembrane</keyword>
<dbReference type="PANTHER" id="PTHR31942:SF74">
    <property type="entry name" value="MLO-LIKE PROTEIN 15"/>
    <property type="match status" value="1"/>
</dbReference>
<evidence type="ECO:0000256" key="7">
    <source>
        <dbReference type="ARBA" id="ARBA00023265"/>
    </source>
</evidence>
<protein>
    <submittedName>
        <fullName evidence="9">Uncharacterized protein</fullName>
    </submittedName>
</protein>
<accession>A0AAP0MA37</accession>
<evidence type="ECO:0000256" key="4">
    <source>
        <dbReference type="ARBA" id="ARBA00022821"/>
    </source>
</evidence>
<dbReference type="GO" id="GO:0016020">
    <property type="term" value="C:membrane"/>
    <property type="evidence" value="ECO:0007669"/>
    <property type="project" value="UniProtKB-SubCell"/>
</dbReference>
<keyword evidence="6" id="KW-0472">Membrane</keyword>
<evidence type="ECO:0000313" key="10">
    <source>
        <dbReference type="Proteomes" id="UP001428341"/>
    </source>
</evidence>
<evidence type="ECO:0000256" key="5">
    <source>
        <dbReference type="ARBA" id="ARBA00022989"/>
    </source>
</evidence>
<keyword evidence="10" id="KW-1185">Reference proteome</keyword>
<keyword evidence="7" id="KW-0568">Pathogenesis-related protein</keyword>
<comment type="subcellular location">
    <subcellularLocation>
        <location evidence="1">Membrane</location>
        <topology evidence="1">Multi-pass membrane protein</topology>
    </subcellularLocation>
</comment>
<comment type="similarity">
    <text evidence="2">Belongs to the MLO family.</text>
</comment>